<sequence>MPSIRSLPTEITAKILRIYVSCYLVPSFDVTRVPENDSSALEFRRLTERAELLAMLTVCKSFAAVLPEMIFKRVNIFSVSAVHKFRDAVSSRSLATGHFANALTYVEFSFSFGSDIAFGPLSTAPCIAEILQRAPNVRCVAFSFHPICPHFVSRLLDFAQHRLPSHVSAIIMHMETTNLSLSPSHLFDRTIWNDRTWPAFFASIPHVTDVTVITMQYIVWPPFPLVESAMKSTWLANASPAFQCLHLHFGHYALRHIALANYITQVQTGVVDRPDLLANISCGFTCSEWRRCEFKYGSYVGSIRFFRDKAPFPAATSAPEYARLFIFGKSLPFS</sequence>
<dbReference type="EMBL" id="JADNRY010000733">
    <property type="protein sequence ID" value="KAF9028522.1"/>
    <property type="molecule type" value="Genomic_DNA"/>
</dbReference>
<keyword evidence="2" id="KW-1185">Reference proteome</keyword>
<comment type="caution">
    <text evidence="1">The sequence shown here is derived from an EMBL/GenBank/DDBJ whole genome shotgun (WGS) entry which is preliminary data.</text>
</comment>
<gene>
    <name evidence="1" type="ORF">BDP27DRAFT_1436865</name>
</gene>
<name>A0A9P5TW44_9AGAR</name>
<accession>A0A9P5TW44</accession>
<protein>
    <submittedName>
        <fullName evidence="1">Uncharacterized protein</fullName>
    </submittedName>
</protein>
<dbReference type="AlphaFoldDB" id="A0A9P5TW44"/>
<evidence type="ECO:0000313" key="2">
    <source>
        <dbReference type="Proteomes" id="UP000772434"/>
    </source>
</evidence>
<evidence type="ECO:0000313" key="1">
    <source>
        <dbReference type="EMBL" id="KAF9028522.1"/>
    </source>
</evidence>
<organism evidence="1 2">
    <name type="scientific">Rhodocollybia butyracea</name>
    <dbReference type="NCBI Taxonomy" id="206335"/>
    <lineage>
        <taxon>Eukaryota</taxon>
        <taxon>Fungi</taxon>
        <taxon>Dikarya</taxon>
        <taxon>Basidiomycota</taxon>
        <taxon>Agaricomycotina</taxon>
        <taxon>Agaricomycetes</taxon>
        <taxon>Agaricomycetidae</taxon>
        <taxon>Agaricales</taxon>
        <taxon>Marasmiineae</taxon>
        <taxon>Omphalotaceae</taxon>
        <taxon>Rhodocollybia</taxon>
    </lineage>
</organism>
<reference evidence="1" key="1">
    <citation type="submission" date="2020-11" db="EMBL/GenBank/DDBJ databases">
        <authorList>
            <consortium name="DOE Joint Genome Institute"/>
            <person name="Ahrendt S."/>
            <person name="Riley R."/>
            <person name="Andreopoulos W."/>
            <person name="Labutti K."/>
            <person name="Pangilinan J."/>
            <person name="Ruiz-Duenas F.J."/>
            <person name="Barrasa J.M."/>
            <person name="Sanchez-Garcia M."/>
            <person name="Camarero S."/>
            <person name="Miyauchi S."/>
            <person name="Serrano A."/>
            <person name="Linde D."/>
            <person name="Babiker R."/>
            <person name="Drula E."/>
            <person name="Ayuso-Fernandez I."/>
            <person name="Pacheco R."/>
            <person name="Padilla G."/>
            <person name="Ferreira P."/>
            <person name="Barriuso J."/>
            <person name="Kellner H."/>
            <person name="Castanera R."/>
            <person name="Alfaro M."/>
            <person name="Ramirez L."/>
            <person name="Pisabarro A.G."/>
            <person name="Kuo A."/>
            <person name="Tritt A."/>
            <person name="Lipzen A."/>
            <person name="He G."/>
            <person name="Yan M."/>
            <person name="Ng V."/>
            <person name="Cullen D."/>
            <person name="Martin F."/>
            <person name="Rosso M.-N."/>
            <person name="Henrissat B."/>
            <person name="Hibbett D."/>
            <person name="Martinez A.T."/>
            <person name="Grigoriev I.V."/>
        </authorList>
    </citation>
    <scope>NUCLEOTIDE SEQUENCE</scope>
    <source>
        <strain evidence="1">AH 40177</strain>
    </source>
</reference>
<proteinExistence type="predicted"/>
<dbReference type="Proteomes" id="UP000772434">
    <property type="component" value="Unassembled WGS sequence"/>
</dbReference>